<feature type="signal peptide" evidence="1">
    <location>
        <begin position="1"/>
        <end position="21"/>
    </location>
</feature>
<sequence>MASSLMKAAAAAVLFSAPALAGLGKPTLFSDGLSPHVDSVFWEHLTPTQSTWDRWGWGWIPQTCLNHANDNNVSPYDMEIYNVHYTDCGSAFVFCRHNAANLGIIDMIDLFGRLPIHERQYITNVIAVPGGGSAYETSAIVVFQGPVGTPSVFQHEVGHAVDAYHNSVGSSETSLFKDAINADSCVPDDYSNSSNAEDYTQVSVLALYEIVNPGGLDPIGNWRCLERQKNAVNQLQGDAMIPGGTCNFRWADAAIVSMGPATGNGKRAVGAKPTPNLVAGQPGVKELPFEHTSKVTQYKNLHFNEAESAKASNFAVERRQVAFRG</sequence>
<dbReference type="Proteomes" id="UP000091956">
    <property type="component" value="Unassembled WGS sequence"/>
</dbReference>
<organism evidence="2 3">
    <name type="scientific">Pseudogymnoascus verrucosus</name>
    <dbReference type="NCBI Taxonomy" id="342668"/>
    <lineage>
        <taxon>Eukaryota</taxon>
        <taxon>Fungi</taxon>
        <taxon>Dikarya</taxon>
        <taxon>Ascomycota</taxon>
        <taxon>Pezizomycotina</taxon>
        <taxon>Leotiomycetes</taxon>
        <taxon>Thelebolales</taxon>
        <taxon>Thelebolaceae</taxon>
        <taxon>Pseudogymnoascus</taxon>
    </lineage>
</organism>
<feature type="chain" id="PRO_5008608662" description="Conidiation-specific protein 13" evidence="1">
    <location>
        <begin position="22"/>
        <end position="325"/>
    </location>
</feature>
<protein>
    <recommendedName>
        <fullName evidence="4">Conidiation-specific protein 13</fullName>
    </recommendedName>
</protein>
<reference evidence="3" key="2">
    <citation type="journal article" date="2018" name="Nat. Commun.">
        <title>Extreme sensitivity to ultraviolet light in the fungal pathogen causing white-nose syndrome of bats.</title>
        <authorList>
            <person name="Palmer J.M."/>
            <person name="Drees K.P."/>
            <person name="Foster J.T."/>
            <person name="Lindner D.L."/>
        </authorList>
    </citation>
    <scope>NUCLEOTIDE SEQUENCE [LARGE SCALE GENOMIC DNA]</scope>
    <source>
        <strain evidence="3">UAMH 10579</strain>
    </source>
</reference>
<dbReference type="GeneID" id="28840820"/>
<evidence type="ECO:0000256" key="1">
    <source>
        <dbReference type="SAM" id="SignalP"/>
    </source>
</evidence>
<reference evidence="2 3" key="1">
    <citation type="submission" date="2016-03" db="EMBL/GenBank/DDBJ databases">
        <title>Comparative genomics of Pseudogymnoascus destructans, the fungus causing white-nose syndrome of bats.</title>
        <authorList>
            <person name="Palmer J.M."/>
            <person name="Drees K.P."/>
            <person name="Foster J.T."/>
            <person name="Lindner D.L."/>
        </authorList>
    </citation>
    <scope>NUCLEOTIDE SEQUENCE [LARGE SCALE GENOMIC DNA]</scope>
    <source>
        <strain evidence="2 3">UAMH 10579</strain>
    </source>
</reference>
<accession>A0A1B8GGP4</accession>
<dbReference type="RefSeq" id="XP_018128752.1">
    <property type="nucleotide sequence ID" value="XM_018276869.2"/>
</dbReference>
<keyword evidence="3" id="KW-1185">Reference proteome</keyword>
<dbReference type="OrthoDB" id="2142213at2759"/>
<name>A0A1B8GGP4_9PEZI</name>
<dbReference type="SUPFAM" id="SSF55486">
    <property type="entry name" value="Metalloproteases ('zincins'), catalytic domain"/>
    <property type="match status" value="1"/>
</dbReference>
<dbReference type="AlphaFoldDB" id="A0A1B8GGP4"/>
<evidence type="ECO:0000313" key="3">
    <source>
        <dbReference type="Proteomes" id="UP000091956"/>
    </source>
</evidence>
<proteinExistence type="predicted"/>
<dbReference type="STRING" id="342668.A0A1B8GGP4"/>
<keyword evidence="1" id="KW-0732">Signal</keyword>
<evidence type="ECO:0000313" key="2">
    <source>
        <dbReference type="EMBL" id="OBT95019.1"/>
    </source>
</evidence>
<gene>
    <name evidence="2" type="ORF">VE01_07434</name>
</gene>
<dbReference type="EMBL" id="KV460239">
    <property type="protein sequence ID" value="OBT95019.1"/>
    <property type="molecule type" value="Genomic_DNA"/>
</dbReference>
<evidence type="ECO:0008006" key="4">
    <source>
        <dbReference type="Google" id="ProtNLM"/>
    </source>
</evidence>